<name>A0A2G5EB56_AQUCA</name>
<dbReference type="InParanoid" id="A0A2G5EB56"/>
<accession>A0A2G5EB56</accession>
<reference evidence="1 2" key="1">
    <citation type="submission" date="2017-09" db="EMBL/GenBank/DDBJ databases">
        <title>WGS assembly of Aquilegia coerulea Goldsmith.</title>
        <authorList>
            <person name="Hodges S."/>
            <person name="Kramer E."/>
            <person name="Nordborg M."/>
            <person name="Tomkins J."/>
            <person name="Borevitz J."/>
            <person name="Derieg N."/>
            <person name="Yan J."/>
            <person name="Mihaltcheva S."/>
            <person name="Hayes R.D."/>
            <person name="Rokhsar D."/>
        </authorList>
    </citation>
    <scope>NUCLEOTIDE SEQUENCE [LARGE SCALE GENOMIC DNA]</scope>
    <source>
        <strain evidence="2">cv. Goldsmith</strain>
    </source>
</reference>
<dbReference type="AlphaFoldDB" id="A0A2G5EB56"/>
<evidence type="ECO:0000313" key="2">
    <source>
        <dbReference type="Proteomes" id="UP000230069"/>
    </source>
</evidence>
<gene>
    <name evidence="1" type="ORF">AQUCO_01000695v1</name>
</gene>
<keyword evidence="2" id="KW-1185">Reference proteome</keyword>
<protein>
    <submittedName>
        <fullName evidence="1">Uncharacterized protein</fullName>
    </submittedName>
</protein>
<dbReference type="EMBL" id="KZ305027">
    <property type="protein sequence ID" value="PIA52998.1"/>
    <property type="molecule type" value="Genomic_DNA"/>
</dbReference>
<evidence type="ECO:0000313" key="1">
    <source>
        <dbReference type="EMBL" id="PIA52998.1"/>
    </source>
</evidence>
<proteinExistence type="predicted"/>
<sequence length="73" mass="8909">MKILRKPFSQLRQQRFDKFKCSKFRGFSKKIDLLYLWFYSQLLVMDHHNHGCIHSRYQASHGKAVNQSFTKRF</sequence>
<organism evidence="1 2">
    <name type="scientific">Aquilegia coerulea</name>
    <name type="common">Rocky mountain columbine</name>
    <dbReference type="NCBI Taxonomy" id="218851"/>
    <lineage>
        <taxon>Eukaryota</taxon>
        <taxon>Viridiplantae</taxon>
        <taxon>Streptophyta</taxon>
        <taxon>Embryophyta</taxon>
        <taxon>Tracheophyta</taxon>
        <taxon>Spermatophyta</taxon>
        <taxon>Magnoliopsida</taxon>
        <taxon>Ranunculales</taxon>
        <taxon>Ranunculaceae</taxon>
        <taxon>Thalictroideae</taxon>
        <taxon>Aquilegia</taxon>
    </lineage>
</organism>
<dbReference type="Proteomes" id="UP000230069">
    <property type="component" value="Unassembled WGS sequence"/>
</dbReference>